<sequence>MSLDTTLSFIQKMTQGVQGNEADDVALQLLQKMQQSFEELYRADRKIAAILTKIQAGTATHMDTQAYATRVGDLVSTVMVSKLNSGVLPDGKMYYNIAQRTILPAMRTGHQMITTTADEVERELRRRAGIGINPRWTGMDEGRVKAIIEKACSGESFDDVAYVLDEPVKNTMQSFVDDFVRNNADQLRQMGMRPKITRRVVGSCCEWCAALAGTYDYGTEPKPDFYRRHDHCRCAVIYDPGTGKVQDVHSRKWYTAGNDLLEKRKAVNAGGLPQQLAEHPARLKSFTPESLMEALKRDGYEVKPLGRGAIRNVSFGDGGGYRVNFPDGGILQYHPEKHSHHNGAYYKISTGRKGTHHYGLDGKEIN</sequence>
<dbReference type="EMBL" id="BK015647">
    <property type="protein sequence ID" value="DAE17873.1"/>
    <property type="molecule type" value="Genomic_DNA"/>
</dbReference>
<reference evidence="1" key="1">
    <citation type="journal article" date="2021" name="Proc. Natl. Acad. Sci. U.S.A.">
        <title>A Catalog of Tens of Thousands of Viruses from Human Metagenomes Reveals Hidden Associations with Chronic Diseases.</title>
        <authorList>
            <person name="Tisza M.J."/>
            <person name="Buck C.B."/>
        </authorList>
    </citation>
    <scope>NUCLEOTIDE SEQUENCE</scope>
    <source>
        <strain evidence="1">CtWBz6</strain>
    </source>
</reference>
<evidence type="ECO:0000313" key="1">
    <source>
        <dbReference type="EMBL" id="DAE17873.1"/>
    </source>
</evidence>
<protein>
    <submittedName>
        <fullName evidence="1">Uncharacterized protein</fullName>
    </submittedName>
</protein>
<accession>A0A8S5QGF7</accession>
<name>A0A8S5QGF7_9CAUD</name>
<proteinExistence type="predicted"/>
<organism evidence="1">
    <name type="scientific">Siphoviridae sp. ctWBz6</name>
    <dbReference type="NCBI Taxonomy" id="2825536"/>
    <lineage>
        <taxon>Viruses</taxon>
        <taxon>Duplodnaviria</taxon>
        <taxon>Heunggongvirae</taxon>
        <taxon>Uroviricota</taxon>
        <taxon>Caudoviricetes</taxon>
    </lineage>
</organism>